<evidence type="ECO:0000313" key="7">
    <source>
        <dbReference type="EMBL" id="KAH7177062.1"/>
    </source>
</evidence>
<dbReference type="Proteomes" id="UP000738349">
    <property type="component" value="Unassembled WGS sequence"/>
</dbReference>
<dbReference type="InterPro" id="IPR001138">
    <property type="entry name" value="Zn2Cys6_DnaBD"/>
</dbReference>
<evidence type="ECO:0000256" key="2">
    <source>
        <dbReference type="ARBA" id="ARBA00023015"/>
    </source>
</evidence>
<dbReference type="GO" id="GO:0000981">
    <property type="term" value="F:DNA-binding transcription factor activity, RNA polymerase II-specific"/>
    <property type="evidence" value="ECO:0007669"/>
    <property type="project" value="InterPro"/>
</dbReference>
<evidence type="ECO:0008006" key="9">
    <source>
        <dbReference type="Google" id="ProtNLM"/>
    </source>
</evidence>
<dbReference type="OrthoDB" id="10031947at2759"/>
<dbReference type="EMBL" id="JAGMUV010000001">
    <property type="protein sequence ID" value="KAH7177062.1"/>
    <property type="molecule type" value="Genomic_DNA"/>
</dbReference>
<name>A0A9P9FW42_9HYPO</name>
<evidence type="ECO:0000313" key="8">
    <source>
        <dbReference type="Proteomes" id="UP000738349"/>
    </source>
</evidence>
<evidence type="ECO:0000256" key="6">
    <source>
        <dbReference type="SAM" id="MobiDB-lite"/>
    </source>
</evidence>
<keyword evidence="1" id="KW-0862">Zinc</keyword>
<accession>A0A9P9FW42</accession>
<dbReference type="InterPro" id="IPR036864">
    <property type="entry name" value="Zn2-C6_fun-type_DNA-bd_sf"/>
</dbReference>
<feature type="region of interest" description="Disordered" evidence="6">
    <location>
        <begin position="504"/>
        <end position="537"/>
    </location>
</feature>
<dbReference type="PANTHER" id="PTHR47171:SF6">
    <property type="entry name" value="SPECIFIC TRANSCRIPTION FACTOR, PUTATIVE (AFU_ORTHOLOGUE AFUA_2G06130)-RELATED"/>
    <property type="match status" value="1"/>
</dbReference>
<dbReference type="CDD" id="cd12148">
    <property type="entry name" value="fungal_TF_MHR"/>
    <property type="match status" value="1"/>
</dbReference>
<evidence type="ECO:0000256" key="3">
    <source>
        <dbReference type="ARBA" id="ARBA00023125"/>
    </source>
</evidence>
<proteinExistence type="predicted"/>
<evidence type="ECO:0000256" key="1">
    <source>
        <dbReference type="ARBA" id="ARBA00022833"/>
    </source>
</evidence>
<dbReference type="GO" id="GO:0003677">
    <property type="term" value="F:DNA binding"/>
    <property type="evidence" value="ECO:0007669"/>
    <property type="project" value="UniProtKB-KW"/>
</dbReference>
<protein>
    <recommendedName>
        <fullName evidence="9">Transcription factor domain-containing protein</fullName>
    </recommendedName>
</protein>
<organism evidence="7 8">
    <name type="scientific">Dactylonectria macrodidyma</name>
    <dbReference type="NCBI Taxonomy" id="307937"/>
    <lineage>
        <taxon>Eukaryota</taxon>
        <taxon>Fungi</taxon>
        <taxon>Dikarya</taxon>
        <taxon>Ascomycota</taxon>
        <taxon>Pezizomycotina</taxon>
        <taxon>Sordariomycetes</taxon>
        <taxon>Hypocreomycetidae</taxon>
        <taxon>Hypocreales</taxon>
        <taxon>Nectriaceae</taxon>
        <taxon>Dactylonectria</taxon>
    </lineage>
</organism>
<keyword evidence="2" id="KW-0805">Transcription regulation</keyword>
<dbReference type="SUPFAM" id="SSF57701">
    <property type="entry name" value="Zn2/Cys6 DNA-binding domain"/>
    <property type="match status" value="1"/>
</dbReference>
<keyword evidence="5" id="KW-0539">Nucleus</keyword>
<keyword evidence="8" id="KW-1185">Reference proteome</keyword>
<gene>
    <name evidence="7" type="ORF">EDB81DRAFT_773950</name>
</gene>
<comment type="caution">
    <text evidence="7">The sequence shown here is derived from an EMBL/GenBank/DDBJ whole genome shotgun (WGS) entry which is preliminary data.</text>
</comment>
<dbReference type="AlphaFoldDB" id="A0A9P9FW42"/>
<dbReference type="PANTHER" id="PTHR47171">
    <property type="entry name" value="FARA-RELATED"/>
    <property type="match status" value="1"/>
</dbReference>
<sequence>MEIVWQSSTASVRKRSSQACHGCRSRKKRCFHDQDTENVESVARAEPTARQRQLDIDTRASSPHQVRLLGYNPEALFQDLFSSADTAQADEIPLGAGQLRAATSQGNLQKGRRPHVRYRTYRQTTTTPLLTEHHRRYLESVGALLELPRTTVEGLLPIYISLLDDLIPVMDGSSVFRDTSNGQASRYLVRAMCLVTCKARQAAPFLRLAEDGPLLEHQEFASKLLDGLDAAIKANLEPDRVTKIQILSLMHLHNDGRGGADRSSMYLTQAIGEAWSVSLHLKMAENSDVCDYLWWSLRNFDRLNKPTMGAGPFIVDDTDIAIDRIAPKKESYRSQILHISLILGDLMAKATKVYKASSTSTVDDCEDFPTLSDVTSGTTFNHFHRSHRAYLEIWYHLTAMLSCRYSGPGNVHYTRRLNSADRILEMIGHGQHDTFPPLPLVPYALAMSTTVIYCALCDGVRDMDASFRDLRLCCEALDTLGHRWTSAQGVAKLVNRLMGSGKAIKASDGGQGDSTLRANPSTAPGRHAAVPDQPTDLPVGAEETVIPPPVSLSTEVFHGDGAPGDHQDFHQQLMEPWTWFDASPTQLHLAFDHLFSYGVSDAFPDLAYW</sequence>
<evidence type="ECO:0000256" key="5">
    <source>
        <dbReference type="ARBA" id="ARBA00023242"/>
    </source>
</evidence>
<feature type="compositionally biased region" description="Polar residues" evidence="6">
    <location>
        <begin position="513"/>
        <end position="522"/>
    </location>
</feature>
<keyword evidence="4" id="KW-0804">Transcription</keyword>
<evidence type="ECO:0000256" key="4">
    <source>
        <dbReference type="ARBA" id="ARBA00023163"/>
    </source>
</evidence>
<dbReference type="GO" id="GO:0008270">
    <property type="term" value="F:zinc ion binding"/>
    <property type="evidence" value="ECO:0007669"/>
    <property type="project" value="InterPro"/>
</dbReference>
<keyword evidence="3" id="KW-0238">DNA-binding</keyword>
<reference evidence="7" key="1">
    <citation type="journal article" date="2021" name="Nat. Commun.">
        <title>Genetic determinants of endophytism in the Arabidopsis root mycobiome.</title>
        <authorList>
            <person name="Mesny F."/>
            <person name="Miyauchi S."/>
            <person name="Thiergart T."/>
            <person name="Pickel B."/>
            <person name="Atanasova L."/>
            <person name="Karlsson M."/>
            <person name="Huettel B."/>
            <person name="Barry K.W."/>
            <person name="Haridas S."/>
            <person name="Chen C."/>
            <person name="Bauer D."/>
            <person name="Andreopoulos W."/>
            <person name="Pangilinan J."/>
            <person name="LaButti K."/>
            <person name="Riley R."/>
            <person name="Lipzen A."/>
            <person name="Clum A."/>
            <person name="Drula E."/>
            <person name="Henrissat B."/>
            <person name="Kohler A."/>
            <person name="Grigoriev I.V."/>
            <person name="Martin F.M."/>
            <person name="Hacquard S."/>
        </authorList>
    </citation>
    <scope>NUCLEOTIDE SEQUENCE</scope>
    <source>
        <strain evidence="7">MPI-CAGE-AT-0147</strain>
    </source>
</reference>
<dbReference type="InterPro" id="IPR052073">
    <property type="entry name" value="Amide_Lactam_Regulators"/>
</dbReference>
<dbReference type="CDD" id="cd00067">
    <property type="entry name" value="GAL4"/>
    <property type="match status" value="1"/>
</dbReference>